<comment type="similarity">
    <text evidence="1">In the C-terminal section; belongs to the transposase 35 family.</text>
</comment>
<evidence type="ECO:0000313" key="12">
    <source>
        <dbReference type="Proteomes" id="UP001623660"/>
    </source>
</evidence>
<evidence type="ECO:0000313" key="11">
    <source>
        <dbReference type="EMBL" id="MFL0194013.1"/>
    </source>
</evidence>
<reference evidence="11 12" key="1">
    <citation type="submission" date="2024-11" db="EMBL/GenBank/DDBJ databases">
        <authorList>
            <person name="Heng Y.C."/>
            <person name="Lim A.C.H."/>
            <person name="Lee J.K.Y."/>
            <person name="Kittelmann S."/>
        </authorList>
    </citation>
    <scope>NUCLEOTIDE SEQUENCE [LARGE SCALE GENOMIC DNA]</scope>
    <source>
        <strain evidence="11 12">WILCCON 0269</strain>
    </source>
</reference>
<dbReference type="EMBL" id="JBJHZX010000001">
    <property type="protein sequence ID" value="MFL0194013.1"/>
    <property type="molecule type" value="Genomic_DNA"/>
</dbReference>
<evidence type="ECO:0000256" key="3">
    <source>
        <dbReference type="ARBA" id="ARBA00022723"/>
    </source>
</evidence>
<evidence type="ECO:0000256" key="2">
    <source>
        <dbReference type="ARBA" id="ARBA00022578"/>
    </source>
</evidence>
<keyword evidence="3" id="KW-0479">Metal-binding</keyword>
<dbReference type="Pfam" id="PF01385">
    <property type="entry name" value="OrfB_IS605"/>
    <property type="match status" value="1"/>
</dbReference>
<keyword evidence="5" id="KW-0238">DNA-binding</keyword>
<evidence type="ECO:0000259" key="10">
    <source>
        <dbReference type="Pfam" id="PF12323"/>
    </source>
</evidence>
<dbReference type="GO" id="GO:0004519">
    <property type="term" value="F:endonuclease activity"/>
    <property type="evidence" value="ECO:0007669"/>
    <property type="project" value="UniProtKB-KW"/>
</dbReference>
<dbReference type="InterPro" id="IPR021027">
    <property type="entry name" value="Transposase_put_HTH"/>
</dbReference>
<keyword evidence="6" id="KW-0233">DNA recombination</keyword>
<keyword evidence="11" id="KW-0378">Hydrolase</keyword>
<keyword evidence="11" id="KW-0540">Nuclease</keyword>
<evidence type="ECO:0000259" key="8">
    <source>
        <dbReference type="Pfam" id="PF01385"/>
    </source>
</evidence>
<keyword evidence="12" id="KW-1185">Reference proteome</keyword>
<protein>
    <submittedName>
        <fullName evidence="11">RNA-guided endonuclease InsQ/TnpB family protein</fullName>
    </submittedName>
</protein>
<dbReference type="InterPro" id="IPR010095">
    <property type="entry name" value="Cas12f1-like_TNB"/>
</dbReference>
<feature type="coiled-coil region" evidence="7">
    <location>
        <begin position="201"/>
        <end position="228"/>
    </location>
</feature>
<organism evidence="11 12">
    <name type="scientific">Candidatus Clostridium eludens</name>
    <dbReference type="NCBI Taxonomy" id="3381663"/>
    <lineage>
        <taxon>Bacteria</taxon>
        <taxon>Bacillati</taxon>
        <taxon>Bacillota</taxon>
        <taxon>Clostridia</taxon>
        <taxon>Eubacteriales</taxon>
        <taxon>Clostridiaceae</taxon>
        <taxon>Clostridium</taxon>
    </lineage>
</organism>
<keyword evidence="2" id="KW-0815">Transposition</keyword>
<keyword evidence="4" id="KW-0862">Zinc</keyword>
<evidence type="ECO:0000256" key="6">
    <source>
        <dbReference type="ARBA" id="ARBA00023172"/>
    </source>
</evidence>
<keyword evidence="11" id="KW-0255">Endonuclease</keyword>
<name>A0ABW8SEL6_9CLOT</name>
<dbReference type="NCBIfam" id="TIGR01766">
    <property type="entry name" value="IS200/IS605 family accessory protein TnpB-like domain"/>
    <property type="match status" value="1"/>
</dbReference>
<evidence type="ECO:0000256" key="1">
    <source>
        <dbReference type="ARBA" id="ARBA00008761"/>
    </source>
</evidence>
<proteinExistence type="inferred from homology"/>
<evidence type="ECO:0000259" key="9">
    <source>
        <dbReference type="Pfam" id="PF07282"/>
    </source>
</evidence>
<evidence type="ECO:0000256" key="7">
    <source>
        <dbReference type="SAM" id="Coils"/>
    </source>
</evidence>
<sequence length="377" mass="43922">MIRAIKIRLKPTKEQEILMWKSIGIARFAYNWGLARQEENYKKASELISCRKLRDEFNKLKSTEEFTWLNEISSKTINQAFEDLQTAYNNFFDGIAKHPKFKSKKKSRKSFYVRHDAVKFKDGKVKMEKIGKIQCKTNYDIPDLPKYTNPRCHFDGRYWYLSLGFEQGENQAGLNKDLSVGIDLGVHDLAIVNCLDNPIKNINKSGKVKKLKKKVKRLQKQVSRKYEANKQGLQFIKTNNIVKLEKKIGLIHRELGNIRLNHIHQATNKIIKLRPYRVVMEDLNITGMMKNKHLSEAIQEQCLYEFMRQIKYKCGFNGIQFVQVDKFYPSSKTCSCCGSIKSDLKLKDRVYVCPECGLVIDRDKNASINLGNYKLVE</sequence>
<dbReference type="Pfam" id="PF07282">
    <property type="entry name" value="Cas12f1-like_TNB"/>
    <property type="match status" value="1"/>
</dbReference>
<feature type="domain" description="Transposase putative helix-turn-helix" evidence="10">
    <location>
        <begin position="1"/>
        <end position="43"/>
    </location>
</feature>
<dbReference type="RefSeq" id="WP_406790137.1">
    <property type="nucleotide sequence ID" value="NZ_JBJHZX010000001.1"/>
</dbReference>
<dbReference type="Pfam" id="PF12323">
    <property type="entry name" value="HTH_OrfB_IS605"/>
    <property type="match status" value="1"/>
</dbReference>
<comment type="caution">
    <text evidence="11">The sequence shown here is derived from an EMBL/GenBank/DDBJ whole genome shotgun (WGS) entry which is preliminary data.</text>
</comment>
<feature type="domain" description="Probable transposase IS891/IS1136/IS1341" evidence="8">
    <location>
        <begin position="170"/>
        <end position="291"/>
    </location>
</feature>
<dbReference type="InterPro" id="IPR001959">
    <property type="entry name" value="Transposase"/>
</dbReference>
<keyword evidence="7" id="KW-0175">Coiled coil</keyword>
<evidence type="ECO:0000256" key="5">
    <source>
        <dbReference type="ARBA" id="ARBA00023125"/>
    </source>
</evidence>
<feature type="domain" description="Cas12f1-like TNB" evidence="9">
    <location>
        <begin position="304"/>
        <end position="370"/>
    </location>
</feature>
<gene>
    <name evidence="11" type="ORF">ACJDU8_00185</name>
</gene>
<dbReference type="Proteomes" id="UP001623660">
    <property type="component" value="Unassembled WGS sequence"/>
</dbReference>
<accession>A0ABW8SEL6</accession>
<evidence type="ECO:0000256" key="4">
    <source>
        <dbReference type="ARBA" id="ARBA00022833"/>
    </source>
</evidence>
<dbReference type="NCBIfam" id="NF040570">
    <property type="entry name" value="guided_TnpB"/>
    <property type="match status" value="1"/>
</dbReference>